<dbReference type="Pfam" id="PF04116">
    <property type="entry name" value="FA_hydroxylase"/>
    <property type="match status" value="1"/>
</dbReference>
<feature type="domain" description="Fatty acid hydroxylase" evidence="6">
    <location>
        <begin position="88"/>
        <end position="225"/>
    </location>
</feature>
<evidence type="ECO:0000256" key="1">
    <source>
        <dbReference type="ARBA" id="ARBA00004370"/>
    </source>
</evidence>
<dbReference type="InterPro" id="IPR006694">
    <property type="entry name" value="Fatty_acid_hydroxylase"/>
</dbReference>
<comment type="subcellular location">
    <subcellularLocation>
        <location evidence="1">Membrane</location>
    </subcellularLocation>
</comment>
<evidence type="ECO:0000256" key="2">
    <source>
        <dbReference type="ARBA" id="ARBA00022692"/>
    </source>
</evidence>
<organism evidence="7 8">
    <name type="scientific">marine gamma proteobacterium HTCC2143</name>
    <dbReference type="NCBI Taxonomy" id="247633"/>
    <lineage>
        <taxon>Bacteria</taxon>
        <taxon>Pseudomonadati</taxon>
        <taxon>Pseudomonadota</taxon>
        <taxon>Gammaproteobacteria</taxon>
        <taxon>Cellvibrionales</taxon>
        <taxon>Spongiibacteraceae</taxon>
        <taxon>BD1-7 clade</taxon>
    </lineage>
</organism>
<dbReference type="GO" id="GO:0016491">
    <property type="term" value="F:oxidoreductase activity"/>
    <property type="evidence" value="ECO:0007669"/>
    <property type="project" value="InterPro"/>
</dbReference>
<evidence type="ECO:0000313" key="8">
    <source>
        <dbReference type="Proteomes" id="UP000004931"/>
    </source>
</evidence>
<keyword evidence="3 5" id="KW-1133">Transmembrane helix</keyword>
<feature type="transmembrane region" description="Helical" evidence="5">
    <location>
        <begin position="6"/>
        <end position="23"/>
    </location>
</feature>
<dbReference type="STRING" id="247633.GP2143_14106"/>
<dbReference type="AlphaFoldDB" id="A0Y8E1"/>
<dbReference type="Proteomes" id="UP000004931">
    <property type="component" value="Unassembled WGS sequence"/>
</dbReference>
<feature type="transmembrane region" description="Helical" evidence="5">
    <location>
        <begin position="79"/>
        <end position="98"/>
    </location>
</feature>
<evidence type="ECO:0000256" key="5">
    <source>
        <dbReference type="SAM" id="Phobius"/>
    </source>
</evidence>
<sequence>MDIDLDTGRLFVFLCGLMFWALLERLLTFRRAVTPLLKRVALHAAVAALNTMLMRLLIYVPLLAWIVYVEQMGWGLGRWLGLSGWVEFVLTVIVLDGFDYVWHRANHRVAFLWRFHKAHHADNDLDVFTALRFHPGELLISSAVKAIWIVLWGPSAFAWFLFEAIVSLCAQMHHSNIDLPDNIERPLAAVIVTPRFHAAHHLVDRTYGDQNFSTIFSFWDLAFSTLAPWLPHEAMRTKPMGLPDGRGDTLSAKQLLLEPFKSRNVGLVPSDDA</sequence>
<evidence type="ECO:0000256" key="3">
    <source>
        <dbReference type="ARBA" id="ARBA00022989"/>
    </source>
</evidence>
<dbReference type="EMBL" id="AAVT01000001">
    <property type="protein sequence ID" value="EAW32395.1"/>
    <property type="molecule type" value="Genomic_DNA"/>
</dbReference>
<dbReference type="GO" id="GO:0005506">
    <property type="term" value="F:iron ion binding"/>
    <property type="evidence" value="ECO:0007669"/>
    <property type="project" value="InterPro"/>
</dbReference>
<feature type="transmembrane region" description="Helical" evidence="5">
    <location>
        <begin position="44"/>
        <end position="67"/>
    </location>
</feature>
<keyword evidence="4 5" id="KW-0472">Membrane</keyword>
<dbReference type="OrthoDB" id="9770329at2"/>
<evidence type="ECO:0000259" key="6">
    <source>
        <dbReference type="Pfam" id="PF04116"/>
    </source>
</evidence>
<accession>A0Y8E1</accession>
<name>A0Y8E1_9GAMM</name>
<reference evidence="7 8" key="1">
    <citation type="journal article" date="2010" name="J. Bacteriol.">
        <title>Genome sequence of the oligotrophic marine Gammaproteobacterium HTCC2143, isolated from the Oregon Coast.</title>
        <authorList>
            <person name="Oh H.M."/>
            <person name="Kang I."/>
            <person name="Ferriera S."/>
            <person name="Giovannoni S.J."/>
            <person name="Cho J.C."/>
        </authorList>
    </citation>
    <scope>NUCLEOTIDE SEQUENCE [LARGE SCALE GENOMIC DNA]</scope>
    <source>
        <strain evidence="7 8">HTCC2143</strain>
    </source>
</reference>
<protein>
    <recommendedName>
        <fullName evidence="6">Fatty acid hydroxylase domain-containing protein</fullName>
    </recommendedName>
</protein>
<evidence type="ECO:0000313" key="7">
    <source>
        <dbReference type="EMBL" id="EAW32395.1"/>
    </source>
</evidence>
<dbReference type="GO" id="GO:0016020">
    <property type="term" value="C:membrane"/>
    <property type="evidence" value="ECO:0007669"/>
    <property type="project" value="UniProtKB-SubCell"/>
</dbReference>
<evidence type="ECO:0000256" key="4">
    <source>
        <dbReference type="ARBA" id="ARBA00023136"/>
    </source>
</evidence>
<dbReference type="InterPro" id="IPR050307">
    <property type="entry name" value="Sterol_Desaturase_Related"/>
</dbReference>
<dbReference type="eggNOG" id="COG3000">
    <property type="taxonomic scope" value="Bacteria"/>
</dbReference>
<keyword evidence="2 5" id="KW-0812">Transmembrane</keyword>
<keyword evidence="8" id="KW-1185">Reference proteome</keyword>
<comment type="caution">
    <text evidence="7">The sequence shown here is derived from an EMBL/GenBank/DDBJ whole genome shotgun (WGS) entry which is preliminary data.</text>
</comment>
<dbReference type="PANTHER" id="PTHR11863">
    <property type="entry name" value="STEROL DESATURASE"/>
    <property type="match status" value="1"/>
</dbReference>
<gene>
    <name evidence="7" type="ORF">GP2143_14106</name>
</gene>
<dbReference type="GO" id="GO:0008610">
    <property type="term" value="P:lipid biosynthetic process"/>
    <property type="evidence" value="ECO:0007669"/>
    <property type="project" value="InterPro"/>
</dbReference>
<feature type="transmembrane region" description="Helical" evidence="5">
    <location>
        <begin position="138"/>
        <end position="162"/>
    </location>
</feature>
<proteinExistence type="predicted"/>